<protein>
    <submittedName>
        <fullName evidence="1">Uncharacterized protein</fullName>
    </submittedName>
</protein>
<reference evidence="1" key="1">
    <citation type="submission" date="2021-08" db="EMBL/GenBank/DDBJ databases">
        <authorList>
            <person name="Zhang H."/>
            <person name="Xu M."/>
            <person name="Yu Z."/>
            <person name="Yang L."/>
            <person name="Cai Y."/>
        </authorList>
    </citation>
    <scope>NUCLEOTIDE SEQUENCE</scope>
    <source>
        <strain evidence="1">CHL1</strain>
    </source>
</reference>
<name>A0A9E6UPJ1_9HYPH</name>
<dbReference type="Proteomes" id="UP000825701">
    <property type="component" value="Chromosome"/>
</dbReference>
<dbReference type="RefSeq" id="WP_261402921.1">
    <property type="nucleotide sequence ID" value="NZ_CP081869.1"/>
</dbReference>
<dbReference type="InterPro" id="IPR013320">
    <property type="entry name" value="ConA-like_dom_sf"/>
</dbReference>
<keyword evidence="2" id="KW-1185">Reference proteome</keyword>
<dbReference type="EMBL" id="CP081869">
    <property type="protein sequence ID" value="QZN99809.1"/>
    <property type="molecule type" value="Genomic_DNA"/>
</dbReference>
<dbReference type="SUPFAM" id="SSF49899">
    <property type="entry name" value="Concanavalin A-like lectins/glucanases"/>
    <property type="match status" value="1"/>
</dbReference>
<sequence>MNSALPAAHVFDPAGLLGAWRFGEKLEKSARDLSGHDATLTLEGASPPAYAEHYFSPSSNGAYKTSVQETVSMTLAVVMRPNVFASNGNRFGISNFDTANQRGSSVYLADNATTTLIKWLGQSYVDNAGVKENVSTPENSAAYSTRANFRYIVVVIDAANNQMRLYAPHKGAAPVVYTPSGGRKIADRTLAADDGGLMRIGKSISGTSFIVDIGEASIYGVAKSTEQVMAMYAKSKKFWKNIRGIDLAA</sequence>
<dbReference type="AlphaFoldDB" id="A0A9E6UPJ1"/>
<gene>
    <name evidence="1" type="ORF">K6K41_24620</name>
</gene>
<evidence type="ECO:0000313" key="2">
    <source>
        <dbReference type="Proteomes" id="UP000825701"/>
    </source>
</evidence>
<organism evidence="1 2">
    <name type="scientific">Chenggangzhangella methanolivorans</name>
    <dbReference type="NCBI Taxonomy" id="1437009"/>
    <lineage>
        <taxon>Bacteria</taxon>
        <taxon>Pseudomonadati</taxon>
        <taxon>Pseudomonadota</taxon>
        <taxon>Alphaproteobacteria</taxon>
        <taxon>Hyphomicrobiales</taxon>
        <taxon>Methylopilaceae</taxon>
        <taxon>Chenggangzhangella</taxon>
    </lineage>
</organism>
<dbReference type="Gene3D" id="2.60.120.200">
    <property type="match status" value="1"/>
</dbReference>
<dbReference type="KEGG" id="cmet:K6K41_24620"/>
<proteinExistence type="predicted"/>
<evidence type="ECO:0000313" key="1">
    <source>
        <dbReference type="EMBL" id="QZN99809.1"/>
    </source>
</evidence>
<accession>A0A9E6UPJ1</accession>